<gene>
    <name evidence="1" type="ORF">ERS852380_00267</name>
</gene>
<organism evidence="1 2">
    <name type="scientific">Parabacteroides distasonis</name>
    <dbReference type="NCBI Taxonomy" id="823"/>
    <lineage>
        <taxon>Bacteria</taxon>
        <taxon>Pseudomonadati</taxon>
        <taxon>Bacteroidota</taxon>
        <taxon>Bacteroidia</taxon>
        <taxon>Bacteroidales</taxon>
        <taxon>Tannerellaceae</taxon>
        <taxon>Parabacteroides</taxon>
    </lineage>
</organism>
<comment type="caution">
    <text evidence="1">The sequence shown here is derived from an EMBL/GenBank/DDBJ whole genome shotgun (WGS) entry which is preliminary data.</text>
</comment>
<name>A0A8D9NYK7_PARDI</name>
<proteinExistence type="predicted"/>
<accession>A0A8D9NYK7</accession>
<dbReference type="AlphaFoldDB" id="A0A8D9NYK7"/>
<dbReference type="Proteomes" id="UP000095455">
    <property type="component" value="Unassembled WGS sequence"/>
</dbReference>
<reference evidence="1 2" key="1">
    <citation type="submission" date="2015-09" db="EMBL/GenBank/DDBJ databases">
        <authorList>
            <consortium name="Pathogen Informatics"/>
        </authorList>
    </citation>
    <scope>NUCLEOTIDE SEQUENCE [LARGE SCALE GENOMIC DNA]</scope>
    <source>
        <strain evidence="1 2">2789STDY5608822</strain>
    </source>
</reference>
<evidence type="ECO:0000313" key="1">
    <source>
        <dbReference type="EMBL" id="CUN40412.1"/>
    </source>
</evidence>
<protein>
    <submittedName>
        <fullName evidence="1">Uncharacterized protein</fullName>
    </submittedName>
</protein>
<sequence length="60" mass="6611">MIYSPSTVASFNTIWNLKLFKPFLAVTSVSLPFTVVDKVSIPTKVAGRKIALIEVRSTNL</sequence>
<dbReference type="EMBL" id="CYYK01000001">
    <property type="protein sequence ID" value="CUN40412.1"/>
    <property type="molecule type" value="Genomic_DNA"/>
</dbReference>
<evidence type="ECO:0000313" key="2">
    <source>
        <dbReference type="Proteomes" id="UP000095455"/>
    </source>
</evidence>